<feature type="transmembrane region" description="Helical" evidence="6">
    <location>
        <begin position="249"/>
        <end position="269"/>
    </location>
</feature>
<keyword evidence="5 6" id="KW-0472">Membrane</keyword>
<name>A0ABR9EEU2_9GAMM</name>
<evidence type="ECO:0000256" key="5">
    <source>
        <dbReference type="ARBA" id="ARBA00023136"/>
    </source>
</evidence>
<dbReference type="PANTHER" id="PTHR30250:SF11">
    <property type="entry name" value="O-ANTIGEN TRANSPORTER-RELATED"/>
    <property type="match status" value="1"/>
</dbReference>
<dbReference type="EMBL" id="AQGV01000012">
    <property type="protein sequence ID" value="MBE0369287.1"/>
    <property type="molecule type" value="Genomic_DNA"/>
</dbReference>
<feature type="transmembrane region" description="Helical" evidence="6">
    <location>
        <begin position="147"/>
        <end position="168"/>
    </location>
</feature>
<feature type="transmembrane region" description="Helical" evidence="6">
    <location>
        <begin position="220"/>
        <end position="243"/>
    </location>
</feature>
<proteinExistence type="predicted"/>
<protein>
    <recommendedName>
        <fullName evidence="9">Polysaccharide biosynthesis protein C-terminal domain-containing protein</fullName>
    </recommendedName>
</protein>
<evidence type="ECO:0000313" key="8">
    <source>
        <dbReference type="Proteomes" id="UP000615755"/>
    </source>
</evidence>
<dbReference type="Proteomes" id="UP000615755">
    <property type="component" value="Unassembled WGS sequence"/>
</dbReference>
<dbReference type="Pfam" id="PF01943">
    <property type="entry name" value="Polysacc_synt"/>
    <property type="match status" value="1"/>
</dbReference>
<feature type="transmembrane region" description="Helical" evidence="6">
    <location>
        <begin position="180"/>
        <end position="200"/>
    </location>
</feature>
<feature type="transmembrane region" description="Helical" evidence="6">
    <location>
        <begin position="12"/>
        <end position="31"/>
    </location>
</feature>
<accession>A0ABR9EEU2</accession>
<evidence type="ECO:0000256" key="3">
    <source>
        <dbReference type="ARBA" id="ARBA00022692"/>
    </source>
</evidence>
<gene>
    <name evidence="7" type="ORF">PAUR_a3103</name>
</gene>
<evidence type="ECO:0000256" key="4">
    <source>
        <dbReference type="ARBA" id="ARBA00022989"/>
    </source>
</evidence>
<dbReference type="InterPro" id="IPR050833">
    <property type="entry name" value="Poly_Biosynth_Transport"/>
</dbReference>
<organism evidence="7 8">
    <name type="scientific">Pseudoalteromonas aurantia 208</name>
    <dbReference type="NCBI Taxonomy" id="1314867"/>
    <lineage>
        <taxon>Bacteria</taxon>
        <taxon>Pseudomonadati</taxon>
        <taxon>Pseudomonadota</taxon>
        <taxon>Gammaproteobacteria</taxon>
        <taxon>Alteromonadales</taxon>
        <taxon>Pseudoalteromonadaceae</taxon>
        <taxon>Pseudoalteromonas</taxon>
    </lineage>
</organism>
<comment type="caution">
    <text evidence="7">The sequence shown here is derived from an EMBL/GenBank/DDBJ whole genome shotgun (WGS) entry which is preliminary data.</text>
</comment>
<feature type="transmembrane region" description="Helical" evidence="6">
    <location>
        <begin position="299"/>
        <end position="323"/>
    </location>
</feature>
<keyword evidence="4 6" id="KW-1133">Transmembrane helix</keyword>
<keyword evidence="2" id="KW-1003">Cell membrane</keyword>
<feature type="transmembrane region" description="Helical" evidence="6">
    <location>
        <begin position="365"/>
        <end position="381"/>
    </location>
</feature>
<dbReference type="InterPro" id="IPR002797">
    <property type="entry name" value="Polysacc_synth"/>
</dbReference>
<dbReference type="RefSeq" id="WP_192508440.1">
    <property type="nucleotide sequence ID" value="NZ_AQGV01000012.1"/>
</dbReference>
<feature type="transmembrane region" description="Helical" evidence="6">
    <location>
        <begin position="329"/>
        <end position="353"/>
    </location>
</feature>
<keyword evidence="8" id="KW-1185">Reference proteome</keyword>
<dbReference type="PANTHER" id="PTHR30250">
    <property type="entry name" value="PST FAMILY PREDICTED COLANIC ACID TRANSPORTER"/>
    <property type="match status" value="1"/>
</dbReference>
<evidence type="ECO:0000256" key="1">
    <source>
        <dbReference type="ARBA" id="ARBA00004651"/>
    </source>
</evidence>
<comment type="subcellular location">
    <subcellularLocation>
        <location evidence="1">Cell membrane</location>
        <topology evidence="1">Multi-pass membrane protein</topology>
    </subcellularLocation>
</comment>
<feature type="transmembrane region" description="Helical" evidence="6">
    <location>
        <begin position="119"/>
        <end position="140"/>
    </location>
</feature>
<evidence type="ECO:0008006" key="9">
    <source>
        <dbReference type="Google" id="ProtNLM"/>
    </source>
</evidence>
<evidence type="ECO:0000313" key="7">
    <source>
        <dbReference type="EMBL" id="MBE0369287.1"/>
    </source>
</evidence>
<reference evidence="7 8" key="1">
    <citation type="submission" date="2015-03" db="EMBL/GenBank/DDBJ databases">
        <title>Genome sequence of Pseudoalteromonas aurantia.</title>
        <authorList>
            <person name="Xie B.-B."/>
            <person name="Rong J.-C."/>
            <person name="Qin Q.-L."/>
            <person name="Zhang Y.-Z."/>
        </authorList>
    </citation>
    <scope>NUCLEOTIDE SEQUENCE [LARGE SCALE GENOMIC DNA]</scope>
    <source>
        <strain evidence="7 8">208</strain>
    </source>
</reference>
<feature type="transmembrane region" description="Helical" evidence="6">
    <location>
        <begin position="81"/>
        <end position="107"/>
    </location>
</feature>
<keyword evidence="3 6" id="KW-0812">Transmembrane</keyword>
<feature type="transmembrane region" description="Helical" evidence="6">
    <location>
        <begin position="43"/>
        <end position="61"/>
    </location>
</feature>
<evidence type="ECO:0000256" key="2">
    <source>
        <dbReference type="ARBA" id="ARBA00022475"/>
    </source>
</evidence>
<sequence length="422" mass="46735">MSYKSLIKNASAPLLIKIFTALLGFVFNWLLTQQLTSSDFGMVALYQLTLLAIVTLSKFGIDQAFVKLCAINCNLYNIRYFVLVCYIITLLGILFLIQMLVYGIGLFPHLTNNLVFLDLYSHFLLLCCFATSVTTINAGILKGLKHASLFASFNGFVSLTIATLYLLLFKVSSIHETFTILTISLGMSAFLSLCFIARKLPSQYKQLPVSKYTEFTHSTLSFWVAAIVFLVIQQSGSLLLSLHANLQQLGVFIIVIKLAALPSIFLFALNSVLAPKFAAFNNNNQHTLLQKHFEQSQRVLIIIAIVMNILCYGIGSHILALFGEHFREGYEWLCIILIGQSVNLITGPAITLLAMSGNERIHRNISILSGLLTVIIGAVLVTQYGPLGAAITTASAMTLQNTFSYLYVKTRVLNIKHDFTST</sequence>
<evidence type="ECO:0000256" key="6">
    <source>
        <dbReference type="SAM" id="Phobius"/>
    </source>
</evidence>